<dbReference type="RefSeq" id="WP_126538765.1">
    <property type="nucleotide sequence ID" value="NZ_BSPM01000007.1"/>
</dbReference>
<feature type="transmembrane region" description="Helical" evidence="13">
    <location>
        <begin position="309"/>
        <end position="329"/>
    </location>
</feature>
<dbReference type="PROSITE" id="PS51201">
    <property type="entry name" value="RCK_N"/>
    <property type="match status" value="1"/>
</dbReference>
<evidence type="ECO:0000256" key="2">
    <source>
        <dbReference type="ARBA" id="ARBA00005551"/>
    </source>
</evidence>
<dbReference type="EMBL" id="SNXY01000010">
    <property type="protein sequence ID" value="TDP82766.1"/>
    <property type="molecule type" value="Genomic_DNA"/>
</dbReference>
<comment type="caution">
    <text evidence="15">The sequence shown here is derived from an EMBL/GenBank/DDBJ whole genome shotgun (WGS) entry which is preliminary data.</text>
</comment>
<evidence type="ECO:0000313" key="16">
    <source>
        <dbReference type="Proteomes" id="UP000294547"/>
    </source>
</evidence>
<feature type="compositionally biased region" description="Basic and acidic residues" evidence="12">
    <location>
        <begin position="618"/>
        <end position="628"/>
    </location>
</feature>
<dbReference type="InterPro" id="IPR038770">
    <property type="entry name" value="Na+/solute_symporter_sf"/>
</dbReference>
<feature type="transmembrane region" description="Helical" evidence="13">
    <location>
        <begin position="87"/>
        <end position="111"/>
    </location>
</feature>
<reference evidence="15 16" key="1">
    <citation type="submission" date="2019-03" db="EMBL/GenBank/DDBJ databases">
        <title>Genomic Encyclopedia of Type Strains, Phase IV (KMG-IV): sequencing the most valuable type-strain genomes for metagenomic binning, comparative biology and taxonomic classification.</title>
        <authorList>
            <person name="Goeker M."/>
        </authorList>
    </citation>
    <scope>NUCLEOTIDE SEQUENCE [LARGE SCALE GENOMIC DNA]</scope>
    <source>
        <strain evidence="15 16">DSM 102969</strain>
    </source>
</reference>
<dbReference type="InterPro" id="IPR006036">
    <property type="entry name" value="K_uptake_TrkA"/>
</dbReference>
<keyword evidence="11 13" id="KW-0472">Membrane</keyword>
<dbReference type="Pfam" id="PF00999">
    <property type="entry name" value="Na_H_Exchanger"/>
    <property type="match status" value="1"/>
</dbReference>
<feature type="transmembrane region" description="Helical" evidence="13">
    <location>
        <begin position="373"/>
        <end position="393"/>
    </location>
</feature>
<dbReference type="InterPro" id="IPR036291">
    <property type="entry name" value="NAD(P)-bd_dom_sf"/>
</dbReference>
<dbReference type="PANTHER" id="PTHR46157:SF4">
    <property type="entry name" value="K(+) EFFLUX ANTIPORTER 3, CHLOROPLASTIC"/>
    <property type="match status" value="1"/>
</dbReference>
<feature type="transmembrane region" description="Helical" evidence="13">
    <location>
        <begin position="117"/>
        <end position="136"/>
    </location>
</feature>
<keyword evidence="4" id="KW-0050">Antiport</keyword>
<dbReference type="Gene3D" id="3.40.50.720">
    <property type="entry name" value="NAD(P)-binding Rossmann-like Domain"/>
    <property type="match status" value="1"/>
</dbReference>
<comment type="similarity">
    <text evidence="2">Belongs to the monovalent cation:proton antiporter 2 (CPA2) transporter (TC 2.A.37) family.</text>
</comment>
<protein>
    <submittedName>
        <fullName evidence="15">Kef-type potassium/proton antiporter (CPA2 family)</fullName>
    </submittedName>
</protein>
<keyword evidence="8" id="KW-0630">Potassium</keyword>
<dbReference type="FunFam" id="3.40.50.720:FF:000036">
    <property type="entry name" value="Glutathione-regulated potassium-efflux system protein KefB"/>
    <property type="match status" value="1"/>
</dbReference>
<evidence type="ECO:0000256" key="7">
    <source>
        <dbReference type="ARBA" id="ARBA00022692"/>
    </source>
</evidence>
<feature type="transmembrane region" description="Helical" evidence="13">
    <location>
        <begin position="341"/>
        <end position="361"/>
    </location>
</feature>
<dbReference type="GO" id="GO:0015079">
    <property type="term" value="F:potassium ion transmembrane transporter activity"/>
    <property type="evidence" value="ECO:0007669"/>
    <property type="project" value="InterPro"/>
</dbReference>
<feature type="transmembrane region" description="Helical" evidence="13">
    <location>
        <begin position="32"/>
        <end position="50"/>
    </location>
</feature>
<accession>A0A4R6RAW5</accession>
<dbReference type="Pfam" id="PF02254">
    <property type="entry name" value="TrkA_N"/>
    <property type="match status" value="1"/>
</dbReference>
<dbReference type="GO" id="GO:0012505">
    <property type="term" value="C:endomembrane system"/>
    <property type="evidence" value="ECO:0007669"/>
    <property type="project" value="UniProtKB-SubCell"/>
</dbReference>
<evidence type="ECO:0000256" key="5">
    <source>
        <dbReference type="ARBA" id="ARBA00022475"/>
    </source>
</evidence>
<comment type="subcellular location">
    <subcellularLocation>
        <location evidence="1">Endomembrane system</location>
        <topology evidence="1">Multi-pass membrane protein</topology>
    </subcellularLocation>
</comment>
<evidence type="ECO:0000256" key="1">
    <source>
        <dbReference type="ARBA" id="ARBA00004127"/>
    </source>
</evidence>
<evidence type="ECO:0000256" key="6">
    <source>
        <dbReference type="ARBA" id="ARBA00022538"/>
    </source>
</evidence>
<feature type="transmembrane region" description="Helical" evidence="13">
    <location>
        <begin position="197"/>
        <end position="218"/>
    </location>
</feature>
<dbReference type="PANTHER" id="PTHR46157">
    <property type="entry name" value="K(+) EFFLUX ANTIPORTER 3, CHLOROPLASTIC"/>
    <property type="match status" value="1"/>
</dbReference>
<evidence type="ECO:0000256" key="10">
    <source>
        <dbReference type="ARBA" id="ARBA00023065"/>
    </source>
</evidence>
<evidence type="ECO:0000256" key="9">
    <source>
        <dbReference type="ARBA" id="ARBA00022989"/>
    </source>
</evidence>
<sequence>MAADALLVQSATYLGAAVVSVPIAERLGLGSVLGYLVAGVMVGPAVLGLVSGAEDVMHVAEFGVVMMLFLVGLELQPSKLWAMRGAVFGLGGAQVVATAAAVALAAVAAGLGLAPAFAVGLILAMSSTAMVLQALAEKGLLKSPAGETSFAVLLFQDIAVIPILAVMPLLAPGGGGGDHGAGAHADGGTLVDGLPGWAAALLVLAAVGVIVLGGRLVMRPLFMAMARLRMREIFTATALLLVAGTALIMESVGLSPALGAFLAGVVLADSEFRHEIETDIAPFKGLLLGLFFIAVGAGIQIDLILARPLAVAAIVLAVVAIKAAVLYAIARSARLNRSDALLTAIALSQIGEFAFVLIGFASQNRILAGDLAALLTASVALSMLTTPILLILFERFASGAETADDRPADAIDERNRVIIAGFGRVGQIVGRLLIGRGVPVTVLEHDAEQLEALRRFGFKLYYGDARRHDLLEAAGAAEAALLVVATDDKETTTEIVETARRNFPGLKIVARAYDRPHAYEVEEAGADRVVRETFEGGIEMATESLRVLGVPAFEANRLGRIFRRHDIETMDVLRVVRKTGDRDAYGLAFRQRREMLSSVLTRDVQTVPGTDDSGWDAETLRRESRGEG</sequence>
<keyword evidence="7 13" id="KW-0812">Transmembrane</keyword>
<evidence type="ECO:0000256" key="13">
    <source>
        <dbReference type="SAM" id="Phobius"/>
    </source>
</evidence>
<keyword evidence="10" id="KW-0406">Ion transport</keyword>
<feature type="transmembrane region" description="Helical" evidence="13">
    <location>
        <begin position="148"/>
        <end position="171"/>
    </location>
</feature>
<gene>
    <name evidence="15" type="ORF">EDD54_4038</name>
</gene>
<evidence type="ECO:0000256" key="4">
    <source>
        <dbReference type="ARBA" id="ARBA00022449"/>
    </source>
</evidence>
<keyword evidence="5" id="KW-1003">Cell membrane</keyword>
<feature type="region of interest" description="Disordered" evidence="12">
    <location>
        <begin position="607"/>
        <end position="628"/>
    </location>
</feature>
<evidence type="ECO:0000256" key="8">
    <source>
        <dbReference type="ARBA" id="ARBA00022958"/>
    </source>
</evidence>
<evidence type="ECO:0000259" key="14">
    <source>
        <dbReference type="PROSITE" id="PS51201"/>
    </source>
</evidence>
<dbReference type="NCBIfam" id="TIGR00932">
    <property type="entry name" value="2a37"/>
    <property type="match status" value="1"/>
</dbReference>
<evidence type="ECO:0000256" key="3">
    <source>
        <dbReference type="ARBA" id="ARBA00022448"/>
    </source>
</evidence>
<evidence type="ECO:0000256" key="11">
    <source>
        <dbReference type="ARBA" id="ARBA00023136"/>
    </source>
</evidence>
<dbReference type="InterPro" id="IPR004771">
    <property type="entry name" value="K/H_exchanger"/>
</dbReference>
<dbReference type="GO" id="GO:0005886">
    <property type="term" value="C:plasma membrane"/>
    <property type="evidence" value="ECO:0007669"/>
    <property type="project" value="InterPro"/>
</dbReference>
<keyword evidence="9 13" id="KW-1133">Transmembrane helix</keyword>
<keyword evidence="6" id="KW-0633">Potassium transport</keyword>
<keyword evidence="16" id="KW-1185">Reference proteome</keyword>
<dbReference type="GO" id="GO:1902600">
    <property type="term" value="P:proton transmembrane transport"/>
    <property type="evidence" value="ECO:0007669"/>
    <property type="project" value="InterPro"/>
</dbReference>
<dbReference type="OrthoDB" id="9781411at2"/>
<dbReference type="InterPro" id="IPR003148">
    <property type="entry name" value="RCK_N"/>
</dbReference>
<feature type="domain" description="RCK N-terminal" evidence="14">
    <location>
        <begin position="414"/>
        <end position="530"/>
    </location>
</feature>
<dbReference type="PRINTS" id="PR00335">
    <property type="entry name" value="KUPTAKETRKA"/>
</dbReference>
<evidence type="ECO:0000313" key="15">
    <source>
        <dbReference type="EMBL" id="TDP82766.1"/>
    </source>
</evidence>
<feature type="transmembrane region" description="Helical" evidence="13">
    <location>
        <begin position="56"/>
        <end position="75"/>
    </location>
</feature>
<dbReference type="Proteomes" id="UP000294547">
    <property type="component" value="Unassembled WGS sequence"/>
</dbReference>
<evidence type="ECO:0000256" key="12">
    <source>
        <dbReference type="SAM" id="MobiDB-lite"/>
    </source>
</evidence>
<dbReference type="SUPFAM" id="SSF51735">
    <property type="entry name" value="NAD(P)-binding Rossmann-fold domains"/>
    <property type="match status" value="1"/>
</dbReference>
<dbReference type="GO" id="GO:0015297">
    <property type="term" value="F:antiporter activity"/>
    <property type="evidence" value="ECO:0007669"/>
    <property type="project" value="UniProtKB-KW"/>
</dbReference>
<name>A0A4R6RAW5_9HYPH</name>
<dbReference type="AlphaFoldDB" id="A0A4R6RAW5"/>
<feature type="transmembrane region" description="Helical" evidence="13">
    <location>
        <begin position="6"/>
        <end position="25"/>
    </location>
</feature>
<dbReference type="InterPro" id="IPR006153">
    <property type="entry name" value="Cation/H_exchanger_TM"/>
</dbReference>
<feature type="transmembrane region" description="Helical" evidence="13">
    <location>
        <begin position="284"/>
        <end position="303"/>
    </location>
</feature>
<organism evidence="15 16">
    <name type="scientific">Oharaeibacter diazotrophicus</name>
    <dbReference type="NCBI Taxonomy" id="1920512"/>
    <lineage>
        <taxon>Bacteria</taxon>
        <taxon>Pseudomonadati</taxon>
        <taxon>Pseudomonadota</taxon>
        <taxon>Alphaproteobacteria</taxon>
        <taxon>Hyphomicrobiales</taxon>
        <taxon>Pleomorphomonadaceae</taxon>
        <taxon>Oharaeibacter</taxon>
    </lineage>
</organism>
<proteinExistence type="inferred from homology"/>
<keyword evidence="3" id="KW-0813">Transport</keyword>
<dbReference type="Gene3D" id="1.20.1530.20">
    <property type="match status" value="1"/>
</dbReference>